<gene>
    <name evidence="1" type="ORF">AVDCRST_MAG16-1804</name>
</gene>
<sequence>MHCYGHGGAGITLSWGCADEVLREVTALA</sequence>
<dbReference type="Gene3D" id="3.40.50.720">
    <property type="entry name" value="NAD(P)-binding Rossmann-like Domain"/>
    <property type="match status" value="1"/>
</dbReference>
<accession>A0A6J4LUX9</accession>
<dbReference type="EMBL" id="CADCUE010000158">
    <property type="protein sequence ID" value="CAA9340634.1"/>
    <property type="molecule type" value="Genomic_DNA"/>
</dbReference>
<dbReference type="GO" id="GO:0003884">
    <property type="term" value="F:D-amino-acid oxidase activity"/>
    <property type="evidence" value="ECO:0007669"/>
    <property type="project" value="UniProtKB-EC"/>
</dbReference>
<dbReference type="AlphaFoldDB" id="A0A6J4LUX9"/>
<proteinExistence type="predicted"/>
<reference evidence="1" key="1">
    <citation type="submission" date="2020-02" db="EMBL/GenBank/DDBJ databases">
        <authorList>
            <person name="Meier V. D."/>
        </authorList>
    </citation>
    <scope>NUCLEOTIDE SEQUENCE</scope>
    <source>
        <strain evidence="1">AVDCRST_MAG16</strain>
    </source>
</reference>
<dbReference type="EC" id="1.4.3.3" evidence="1"/>
<evidence type="ECO:0000313" key="1">
    <source>
        <dbReference type="EMBL" id="CAA9340634.1"/>
    </source>
</evidence>
<keyword evidence="1" id="KW-0560">Oxidoreductase</keyword>
<protein>
    <submittedName>
        <fullName evidence="1">D-amino-acid oxidase</fullName>
        <ecNumber evidence="1">1.4.3.3</ecNumber>
    </submittedName>
</protein>
<organism evidence="1">
    <name type="scientific">uncultured Frankineae bacterium</name>
    <dbReference type="NCBI Taxonomy" id="437475"/>
    <lineage>
        <taxon>Bacteria</taxon>
        <taxon>Bacillati</taxon>
        <taxon>Actinomycetota</taxon>
        <taxon>Actinomycetes</taxon>
        <taxon>Frankiales</taxon>
        <taxon>environmental samples</taxon>
    </lineage>
</organism>
<feature type="non-terminal residue" evidence="1">
    <location>
        <position position="29"/>
    </location>
</feature>
<name>A0A6J4LUX9_9ACTN</name>